<dbReference type="RefSeq" id="WP_218091276.1">
    <property type="nucleotide sequence ID" value="NZ_CAJVAS010000004.1"/>
</dbReference>
<dbReference type="Proteomes" id="UP000693672">
    <property type="component" value="Unassembled WGS sequence"/>
</dbReference>
<protein>
    <submittedName>
        <fullName evidence="2">Uncharacterized protein</fullName>
    </submittedName>
</protein>
<evidence type="ECO:0000313" key="2">
    <source>
        <dbReference type="EMBL" id="CAG7612086.1"/>
    </source>
</evidence>
<dbReference type="EMBL" id="CAJVAS010000004">
    <property type="protein sequence ID" value="CAG7612086.1"/>
    <property type="molecule type" value="Genomic_DNA"/>
</dbReference>
<gene>
    <name evidence="2" type="ORF">PAESOLCIP111_01479</name>
</gene>
<accession>A0A916JXI2</accession>
<evidence type="ECO:0000256" key="1">
    <source>
        <dbReference type="SAM" id="MobiDB-lite"/>
    </source>
</evidence>
<reference evidence="2" key="1">
    <citation type="submission" date="2021-06" db="EMBL/GenBank/DDBJ databases">
        <authorList>
            <person name="Criscuolo A."/>
        </authorList>
    </citation>
    <scope>NUCLEOTIDE SEQUENCE</scope>
    <source>
        <strain evidence="2">CIP111600</strain>
    </source>
</reference>
<sequence>MSNSYQASYETLKEGLERLFEETGRTDGELLRSLEQLKESADRMRRELAKLQAQRNSGIPDRMSSRLKEALRE</sequence>
<feature type="region of interest" description="Disordered" evidence="1">
    <location>
        <begin position="52"/>
        <end position="73"/>
    </location>
</feature>
<name>A0A916JXI2_9BACL</name>
<dbReference type="AlphaFoldDB" id="A0A916JXI2"/>
<keyword evidence="3" id="KW-1185">Reference proteome</keyword>
<organism evidence="2 3">
    <name type="scientific">Paenibacillus solanacearum</name>
    <dbReference type="NCBI Taxonomy" id="2048548"/>
    <lineage>
        <taxon>Bacteria</taxon>
        <taxon>Bacillati</taxon>
        <taxon>Bacillota</taxon>
        <taxon>Bacilli</taxon>
        <taxon>Bacillales</taxon>
        <taxon>Paenibacillaceae</taxon>
        <taxon>Paenibacillus</taxon>
    </lineage>
</organism>
<evidence type="ECO:0000313" key="3">
    <source>
        <dbReference type="Proteomes" id="UP000693672"/>
    </source>
</evidence>
<comment type="caution">
    <text evidence="2">The sequence shown here is derived from an EMBL/GenBank/DDBJ whole genome shotgun (WGS) entry which is preliminary data.</text>
</comment>
<proteinExistence type="predicted"/>
<feature type="compositionally biased region" description="Basic and acidic residues" evidence="1">
    <location>
        <begin position="63"/>
        <end position="73"/>
    </location>
</feature>